<dbReference type="RefSeq" id="WP_139449014.1">
    <property type="nucleotide sequence ID" value="NZ_SMDR01000003.1"/>
</dbReference>
<accession>A0A5C4RPU6</accession>
<keyword evidence="1" id="KW-1133">Transmembrane helix</keyword>
<dbReference type="AlphaFoldDB" id="A0A5C4RPU6"/>
<feature type="transmembrane region" description="Helical" evidence="1">
    <location>
        <begin position="72"/>
        <end position="90"/>
    </location>
</feature>
<sequence length="135" mass="14671">MRLIAQGLLFLPLVLGYWYVHGKLAIWVQWLPDLFSERTYQLAGLLLGTSLCGALAGLIVSGPVHFLYRPRAIAVAAAIALLAGAFDAYHLRLAGALPFTKLALLLDLLVFLLALPLCMLLFRRLAPKPPLAPVA</sequence>
<keyword evidence="3" id="KW-1185">Reference proteome</keyword>
<evidence type="ECO:0000313" key="3">
    <source>
        <dbReference type="Proteomes" id="UP000305760"/>
    </source>
</evidence>
<reference evidence="2 3" key="1">
    <citation type="submission" date="2019-03" db="EMBL/GenBank/DDBJ databases">
        <title>Arenimonas daejeonensis sp. nov., isolated from compost.</title>
        <authorList>
            <person name="Jeon C.O."/>
        </authorList>
    </citation>
    <scope>NUCLEOTIDE SEQUENCE [LARGE SCALE GENOMIC DNA]</scope>
    <source>
        <strain evidence="2 3">R29</strain>
    </source>
</reference>
<organism evidence="2 3">
    <name type="scientific">Arenimonas terrae</name>
    <dbReference type="NCBI Taxonomy" id="2546226"/>
    <lineage>
        <taxon>Bacteria</taxon>
        <taxon>Pseudomonadati</taxon>
        <taxon>Pseudomonadota</taxon>
        <taxon>Gammaproteobacteria</taxon>
        <taxon>Lysobacterales</taxon>
        <taxon>Lysobacteraceae</taxon>
        <taxon>Arenimonas</taxon>
    </lineage>
</organism>
<gene>
    <name evidence="2" type="ORF">E1B00_11705</name>
</gene>
<name>A0A5C4RPU6_9GAMM</name>
<evidence type="ECO:0000256" key="1">
    <source>
        <dbReference type="SAM" id="Phobius"/>
    </source>
</evidence>
<feature type="transmembrane region" description="Helical" evidence="1">
    <location>
        <begin position="40"/>
        <end position="60"/>
    </location>
</feature>
<dbReference type="OrthoDB" id="1526669at1236"/>
<dbReference type="Proteomes" id="UP000305760">
    <property type="component" value="Unassembled WGS sequence"/>
</dbReference>
<dbReference type="EMBL" id="SMDR01000003">
    <property type="protein sequence ID" value="TNJ32975.1"/>
    <property type="molecule type" value="Genomic_DNA"/>
</dbReference>
<protein>
    <submittedName>
        <fullName evidence="2">Uncharacterized protein</fullName>
    </submittedName>
</protein>
<proteinExistence type="predicted"/>
<comment type="caution">
    <text evidence="2">The sequence shown here is derived from an EMBL/GenBank/DDBJ whole genome shotgun (WGS) entry which is preliminary data.</text>
</comment>
<keyword evidence="1" id="KW-0472">Membrane</keyword>
<keyword evidence="1" id="KW-0812">Transmembrane</keyword>
<evidence type="ECO:0000313" key="2">
    <source>
        <dbReference type="EMBL" id="TNJ32975.1"/>
    </source>
</evidence>
<feature type="transmembrane region" description="Helical" evidence="1">
    <location>
        <begin position="102"/>
        <end position="122"/>
    </location>
</feature>